<sequence>MSGHEELSFGGGDPDREPWLEARLRTVRERSAACREWARAHVRVLTVCAVVPAVLGAAGFGGLYLYERSREPLPPPDAPLPAQLRFVVYPCGRMMGANCSGGGDAEANARVVAERMRSMPELAEVVPVSEEESRREVLAYYADAGEELPQGMGAGHPVVRARLHRGGDFAEVARRLRGMPEVETVYRELSDFWAGKADLAVRLCGKAMEWQHWDRCAENRSGGAEHPTTAEEKEAILDRIWDLPGAETVYLQSREDSIRLDRHYYPEEPSSSRMFRWDRAVETFYVKLSDPAAFPAAARALKSLPGVGWVSRVGSDG</sequence>
<feature type="transmembrane region" description="Helical" evidence="1">
    <location>
        <begin position="44"/>
        <end position="66"/>
    </location>
</feature>
<evidence type="ECO:0000313" key="2">
    <source>
        <dbReference type="EMBL" id="GAA3117045.1"/>
    </source>
</evidence>
<keyword evidence="1" id="KW-1133">Transmembrane helix</keyword>
<dbReference type="Proteomes" id="UP001500320">
    <property type="component" value="Unassembled WGS sequence"/>
</dbReference>
<name>A0ABP6MME4_9ACTN</name>
<organism evidence="2 3">
    <name type="scientific">Planomonospora alba</name>
    <dbReference type="NCBI Taxonomy" id="161354"/>
    <lineage>
        <taxon>Bacteria</taxon>
        <taxon>Bacillati</taxon>
        <taxon>Actinomycetota</taxon>
        <taxon>Actinomycetes</taxon>
        <taxon>Streptosporangiales</taxon>
        <taxon>Streptosporangiaceae</taxon>
        <taxon>Planomonospora</taxon>
    </lineage>
</organism>
<evidence type="ECO:0000256" key="1">
    <source>
        <dbReference type="SAM" id="Phobius"/>
    </source>
</evidence>
<keyword evidence="3" id="KW-1185">Reference proteome</keyword>
<dbReference type="RefSeq" id="WP_344855418.1">
    <property type="nucleotide sequence ID" value="NZ_BAAAUT010000003.1"/>
</dbReference>
<evidence type="ECO:0008006" key="4">
    <source>
        <dbReference type="Google" id="ProtNLM"/>
    </source>
</evidence>
<reference evidence="3" key="1">
    <citation type="journal article" date="2019" name="Int. J. Syst. Evol. Microbiol.">
        <title>The Global Catalogue of Microorganisms (GCM) 10K type strain sequencing project: providing services to taxonomists for standard genome sequencing and annotation.</title>
        <authorList>
            <consortium name="The Broad Institute Genomics Platform"/>
            <consortium name="The Broad Institute Genome Sequencing Center for Infectious Disease"/>
            <person name="Wu L."/>
            <person name="Ma J."/>
        </authorList>
    </citation>
    <scope>NUCLEOTIDE SEQUENCE [LARGE SCALE GENOMIC DNA]</scope>
    <source>
        <strain evidence="3">JCM 9373</strain>
    </source>
</reference>
<evidence type="ECO:0000313" key="3">
    <source>
        <dbReference type="Proteomes" id="UP001500320"/>
    </source>
</evidence>
<keyword evidence="1" id="KW-0812">Transmembrane</keyword>
<gene>
    <name evidence="2" type="ORF">GCM10010466_05050</name>
</gene>
<comment type="caution">
    <text evidence="2">The sequence shown here is derived from an EMBL/GenBank/DDBJ whole genome shotgun (WGS) entry which is preliminary data.</text>
</comment>
<protein>
    <recommendedName>
        <fullName evidence="4">FtsX extracellular domain-containing protein</fullName>
    </recommendedName>
</protein>
<keyword evidence="1" id="KW-0472">Membrane</keyword>
<dbReference type="Gene3D" id="3.30.70.3040">
    <property type="match status" value="1"/>
</dbReference>
<dbReference type="EMBL" id="BAAAUT010000003">
    <property type="protein sequence ID" value="GAA3117045.1"/>
    <property type="molecule type" value="Genomic_DNA"/>
</dbReference>
<proteinExistence type="predicted"/>
<accession>A0ABP6MME4</accession>